<dbReference type="SUPFAM" id="SSF55073">
    <property type="entry name" value="Nucleotide cyclase"/>
    <property type="match status" value="1"/>
</dbReference>
<dbReference type="InterPro" id="IPR000160">
    <property type="entry name" value="GGDEF_dom"/>
</dbReference>
<dbReference type="PROSITE" id="PS50887">
    <property type="entry name" value="GGDEF"/>
    <property type="match status" value="1"/>
</dbReference>
<dbReference type="EMBL" id="VDMN01000001">
    <property type="protein sequence ID" value="TNM65605.1"/>
    <property type="molecule type" value="Genomic_DNA"/>
</dbReference>
<organism evidence="5 6">
    <name type="scientific">Aliirhizobium smilacinae</name>
    <dbReference type="NCBI Taxonomy" id="1395944"/>
    <lineage>
        <taxon>Bacteria</taxon>
        <taxon>Pseudomonadati</taxon>
        <taxon>Pseudomonadota</taxon>
        <taxon>Alphaproteobacteria</taxon>
        <taxon>Hyphomicrobiales</taxon>
        <taxon>Rhizobiaceae</taxon>
        <taxon>Aliirhizobium</taxon>
    </lineage>
</organism>
<evidence type="ECO:0000259" key="4">
    <source>
        <dbReference type="PROSITE" id="PS50887"/>
    </source>
</evidence>
<dbReference type="SMART" id="SM00267">
    <property type="entry name" value="GGDEF"/>
    <property type="match status" value="1"/>
</dbReference>
<keyword evidence="3" id="KW-0472">Membrane</keyword>
<dbReference type="CDD" id="cd01949">
    <property type="entry name" value="GGDEF"/>
    <property type="match status" value="1"/>
</dbReference>
<reference evidence="5 6" key="1">
    <citation type="submission" date="2019-06" db="EMBL/GenBank/DDBJ databases">
        <title>The draft genome of Rhizobium smilacinae PTYR-5.</title>
        <authorList>
            <person name="Liu L."/>
            <person name="Li L."/>
            <person name="Zhang X."/>
        </authorList>
    </citation>
    <scope>NUCLEOTIDE SEQUENCE [LARGE SCALE GENOMIC DNA]</scope>
    <source>
        <strain evidence="5 6">PTYR-5</strain>
    </source>
</reference>
<dbReference type="Pfam" id="PF00990">
    <property type="entry name" value="GGDEF"/>
    <property type="match status" value="1"/>
</dbReference>
<dbReference type="Gene3D" id="3.30.70.270">
    <property type="match status" value="1"/>
</dbReference>
<dbReference type="InterPro" id="IPR050469">
    <property type="entry name" value="Diguanylate_Cyclase"/>
</dbReference>
<keyword evidence="3" id="KW-0812">Transmembrane</keyword>
<accession>A0A5C4XQ27</accession>
<dbReference type="PANTHER" id="PTHR45138">
    <property type="entry name" value="REGULATORY COMPONENTS OF SENSORY TRANSDUCTION SYSTEM"/>
    <property type="match status" value="1"/>
</dbReference>
<keyword evidence="3" id="KW-1133">Transmembrane helix</keyword>
<protein>
    <recommendedName>
        <fullName evidence="1">diguanylate cyclase</fullName>
        <ecNumber evidence="1">2.7.7.65</ecNumber>
    </recommendedName>
</protein>
<dbReference type="InterPro" id="IPR043128">
    <property type="entry name" value="Rev_trsase/Diguanyl_cyclase"/>
</dbReference>
<proteinExistence type="predicted"/>
<dbReference type="AlphaFoldDB" id="A0A5C4XQ27"/>
<dbReference type="InterPro" id="IPR029787">
    <property type="entry name" value="Nucleotide_cyclase"/>
</dbReference>
<dbReference type="GO" id="GO:0052621">
    <property type="term" value="F:diguanylate cyclase activity"/>
    <property type="evidence" value="ECO:0007669"/>
    <property type="project" value="UniProtKB-EC"/>
</dbReference>
<feature type="transmembrane region" description="Helical" evidence="3">
    <location>
        <begin position="35"/>
        <end position="59"/>
    </location>
</feature>
<comment type="catalytic activity">
    <reaction evidence="2">
        <text>2 GTP = 3',3'-c-di-GMP + 2 diphosphate</text>
        <dbReference type="Rhea" id="RHEA:24898"/>
        <dbReference type="ChEBI" id="CHEBI:33019"/>
        <dbReference type="ChEBI" id="CHEBI:37565"/>
        <dbReference type="ChEBI" id="CHEBI:58805"/>
        <dbReference type="EC" id="2.7.7.65"/>
    </reaction>
</comment>
<dbReference type="PANTHER" id="PTHR45138:SF9">
    <property type="entry name" value="DIGUANYLATE CYCLASE DGCM-RELATED"/>
    <property type="match status" value="1"/>
</dbReference>
<dbReference type="Proteomes" id="UP000311605">
    <property type="component" value="Unassembled WGS sequence"/>
</dbReference>
<dbReference type="RefSeq" id="WP_139673657.1">
    <property type="nucleotide sequence ID" value="NZ_VDMN01000001.1"/>
</dbReference>
<sequence length="248" mass="26630">MRIILAKSVLIGILATLASLALSFAIVPHLGGQVAGAGLIMTIVCPFVISIPASILHLWQADRIRRARTETSEALAKLAIAYEDLKQLSRHDGLTGILNRTAFLDELAALNQKGVSGGLMFLDLDHFKSINDRHGHATGDEALRLMGKLLADCQMGQYDISGRLGGEEFALFQADLTTKALARRCEDVRQAIEAIDLRSASGSRIPLSASIGALVCEAGFDPEDCLKGADEYLYQAKSRGRNQAVASI</sequence>
<feature type="domain" description="GGDEF" evidence="4">
    <location>
        <begin position="115"/>
        <end position="248"/>
    </location>
</feature>
<dbReference type="OrthoDB" id="9812260at2"/>
<keyword evidence="6" id="KW-1185">Reference proteome</keyword>
<evidence type="ECO:0000256" key="2">
    <source>
        <dbReference type="ARBA" id="ARBA00034247"/>
    </source>
</evidence>
<dbReference type="NCBIfam" id="TIGR00254">
    <property type="entry name" value="GGDEF"/>
    <property type="match status" value="1"/>
</dbReference>
<evidence type="ECO:0000256" key="3">
    <source>
        <dbReference type="SAM" id="Phobius"/>
    </source>
</evidence>
<dbReference type="EC" id="2.7.7.65" evidence="1"/>
<name>A0A5C4XQ27_9HYPH</name>
<evidence type="ECO:0000256" key="1">
    <source>
        <dbReference type="ARBA" id="ARBA00012528"/>
    </source>
</evidence>
<gene>
    <name evidence="5" type="ORF">FHP24_04955</name>
</gene>
<evidence type="ECO:0000313" key="6">
    <source>
        <dbReference type="Proteomes" id="UP000311605"/>
    </source>
</evidence>
<evidence type="ECO:0000313" key="5">
    <source>
        <dbReference type="EMBL" id="TNM65605.1"/>
    </source>
</evidence>
<comment type="caution">
    <text evidence="5">The sequence shown here is derived from an EMBL/GenBank/DDBJ whole genome shotgun (WGS) entry which is preliminary data.</text>
</comment>